<feature type="signal peptide" evidence="1">
    <location>
        <begin position="1"/>
        <end position="17"/>
    </location>
</feature>
<proteinExistence type="predicted"/>
<sequence length="320" mass="33608">MKRLILGAALAALTACAQPSSLPKGPMAAGSGITITATPVALNPQDPSQDRIGDFVYAGGLVLSSDQTSRFHGLSDLRVTQDRKLVSISDEGDLLESRVLLDKTGRLVGVGPGKLTVLTGPDGKPLQGKKEADSEGLAFMPNGDRLVSFEAIDRILLYPAKGGAARVVPSPVDAGFPPNGGMEALAFDPAVGPDGYIIAGEDSGETWTCRVTAACVKGPTLEKPPEFGVVAVDRLADGKTAWLFRAWDPVRGSRITLKVLGPAGEVARMDMAKPLTVDNLEGVSAVPGKNGAIRFYLLSDDNFSNSQKTILLAFDWKPVK</sequence>
<dbReference type="EMBL" id="JAOTJD010000002">
    <property type="protein sequence ID" value="MFD3262806.1"/>
    <property type="molecule type" value="Genomic_DNA"/>
</dbReference>
<feature type="chain" id="PRO_5045655509" evidence="1">
    <location>
        <begin position="18"/>
        <end position="320"/>
    </location>
</feature>
<keyword evidence="4" id="KW-1185">Reference proteome</keyword>
<gene>
    <name evidence="3" type="ORF">OCL97_02375</name>
</gene>
<dbReference type="PIRSF" id="PIRSF031900">
    <property type="entry name" value="UCP031900"/>
    <property type="match status" value="1"/>
</dbReference>
<dbReference type="SUPFAM" id="SSF63829">
    <property type="entry name" value="Calcium-dependent phosphotriesterase"/>
    <property type="match status" value="1"/>
</dbReference>
<evidence type="ECO:0000313" key="4">
    <source>
        <dbReference type="Proteomes" id="UP001598130"/>
    </source>
</evidence>
<accession>A0ABW6CM38</accession>
<keyword evidence="1" id="KW-0732">Signal</keyword>
<dbReference type="Pfam" id="PF13449">
    <property type="entry name" value="Phytase-like"/>
    <property type="match status" value="1"/>
</dbReference>
<dbReference type="Proteomes" id="UP001598130">
    <property type="component" value="Unassembled WGS sequence"/>
</dbReference>
<dbReference type="InterPro" id="IPR014567">
    <property type="entry name" value="UCP031900"/>
</dbReference>
<reference evidence="3 4" key="1">
    <citation type="submission" date="2022-09" db="EMBL/GenBank/DDBJ databases">
        <title>New species of Phenylobacterium.</title>
        <authorList>
            <person name="Mieszkin S."/>
        </authorList>
    </citation>
    <scope>NUCLEOTIDE SEQUENCE [LARGE SCALE GENOMIC DNA]</scope>
    <source>
        <strain evidence="3 4">HK31-G</strain>
    </source>
</reference>
<comment type="caution">
    <text evidence="3">The sequence shown here is derived from an EMBL/GenBank/DDBJ whole genome shotgun (WGS) entry which is preliminary data.</text>
</comment>
<dbReference type="RefSeq" id="WP_377367244.1">
    <property type="nucleotide sequence ID" value="NZ_JAOTJD010000002.1"/>
</dbReference>
<dbReference type="InterPro" id="IPR027372">
    <property type="entry name" value="Phytase-like_dom"/>
</dbReference>
<organism evidence="3 4">
    <name type="scientific">Phenylobacterium ferrooxidans</name>
    <dbReference type="NCBI Taxonomy" id="2982689"/>
    <lineage>
        <taxon>Bacteria</taxon>
        <taxon>Pseudomonadati</taxon>
        <taxon>Pseudomonadota</taxon>
        <taxon>Alphaproteobacteria</taxon>
        <taxon>Caulobacterales</taxon>
        <taxon>Caulobacteraceae</taxon>
        <taxon>Phenylobacterium</taxon>
    </lineage>
</organism>
<evidence type="ECO:0000256" key="1">
    <source>
        <dbReference type="SAM" id="SignalP"/>
    </source>
</evidence>
<feature type="domain" description="Phytase-like" evidence="2">
    <location>
        <begin position="70"/>
        <end position="303"/>
    </location>
</feature>
<evidence type="ECO:0000313" key="3">
    <source>
        <dbReference type="EMBL" id="MFD3262806.1"/>
    </source>
</evidence>
<evidence type="ECO:0000259" key="2">
    <source>
        <dbReference type="Pfam" id="PF13449"/>
    </source>
</evidence>
<name>A0ABW6CM38_9CAUL</name>
<protein>
    <submittedName>
        <fullName evidence="3">Esterase-like activity of phytase family protein</fullName>
    </submittedName>
</protein>
<dbReference type="PROSITE" id="PS51257">
    <property type="entry name" value="PROKAR_LIPOPROTEIN"/>
    <property type="match status" value="1"/>
</dbReference>